<organism evidence="1 2">
    <name type="scientific">Fodinicurvata halophila</name>
    <dbReference type="NCBI Taxonomy" id="1419723"/>
    <lineage>
        <taxon>Bacteria</taxon>
        <taxon>Pseudomonadati</taxon>
        <taxon>Pseudomonadota</taxon>
        <taxon>Alphaproteobacteria</taxon>
        <taxon>Rhodospirillales</taxon>
        <taxon>Rhodovibrionaceae</taxon>
        <taxon>Fodinicurvata</taxon>
    </lineage>
</organism>
<name>A0ABV8UQ27_9PROT</name>
<reference evidence="2" key="1">
    <citation type="journal article" date="2019" name="Int. J. Syst. Evol. Microbiol.">
        <title>The Global Catalogue of Microorganisms (GCM) 10K type strain sequencing project: providing services to taxonomists for standard genome sequencing and annotation.</title>
        <authorList>
            <consortium name="The Broad Institute Genomics Platform"/>
            <consortium name="The Broad Institute Genome Sequencing Center for Infectious Disease"/>
            <person name="Wu L."/>
            <person name="Ma J."/>
        </authorList>
    </citation>
    <scope>NUCLEOTIDE SEQUENCE [LARGE SCALE GENOMIC DNA]</scope>
    <source>
        <strain evidence="2">CECT 8472</strain>
    </source>
</reference>
<proteinExistence type="predicted"/>
<comment type="caution">
    <text evidence="1">The sequence shown here is derived from an EMBL/GenBank/DDBJ whole genome shotgun (WGS) entry which is preliminary data.</text>
</comment>
<protein>
    <submittedName>
        <fullName evidence="1">Uncharacterized protein</fullName>
    </submittedName>
</protein>
<gene>
    <name evidence="1" type="ORF">ACFOW6_17750</name>
</gene>
<dbReference type="EMBL" id="JBHSCW010000015">
    <property type="protein sequence ID" value="MFC4353391.1"/>
    <property type="molecule type" value="Genomic_DNA"/>
</dbReference>
<dbReference type="RefSeq" id="WP_382423767.1">
    <property type="nucleotide sequence ID" value="NZ_JBHSCW010000015.1"/>
</dbReference>
<sequence length="85" mass="10420">MSDVEYIWRRKLTKRERRMLEEDEDIQRLQRPYHIGPGGERWGRVVLDDAGIKMEISRPMPWPPGEWLSEEERRENGWRFPWSPI</sequence>
<keyword evidence="2" id="KW-1185">Reference proteome</keyword>
<evidence type="ECO:0000313" key="2">
    <source>
        <dbReference type="Proteomes" id="UP001595799"/>
    </source>
</evidence>
<evidence type="ECO:0000313" key="1">
    <source>
        <dbReference type="EMBL" id="MFC4353391.1"/>
    </source>
</evidence>
<accession>A0ABV8UQ27</accession>
<dbReference type="Proteomes" id="UP001595799">
    <property type="component" value="Unassembled WGS sequence"/>
</dbReference>